<evidence type="ECO:0000313" key="4">
    <source>
        <dbReference type="Proteomes" id="UP000655044"/>
    </source>
</evidence>
<proteinExistence type="predicted"/>
<feature type="region of interest" description="Disordered" evidence="1">
    <location>
        <begin position="69"/>
        <end position="90"/>
    </location>
</feature>
<keyword evidence="2" id="KW-1133">Transmembrane helix</keyword>
<dbReference type="RefSeq" id="WP_189243606.1">
    <property type="nucleotide sequence ID" value="NZ_BMQP01000045.1"/>
</dbReference>
<reference evidence="3" key="1">
    <citation type="submission" date="2021-01" db="EMBL/GenBank/DDBJ databases">
        <title>Whole genome shotgun sequence of Planobispora rosea NBRC 15558.</title>
        <authorList>
            <person name="Komaki H."/>
            <person name="Tamura T."/>
        </authorList>
    </citation>
    <scope>NUCLEOTIDE SEQUENCE</scope>
    <source>
        <strain evidence="3">NBRC 15558</strain>
    </source>
</reference>
<keyword evidence="4" id="KW-1185">Reference proteome</keyword>
<dbReference type="Proteomes" id="UP000655044">
    <property type="component" value="Unassembled WGS sequence"/>
</dbReference>
<evidence type="ECO:0000256" key="2">
    <source>
        <dbReference type="SAM" id="Phobius"/>
    </source>
</evidence>
<dbReference type="EMBL" id="BOOI01000068">
    <property type="protein sequence ID" value="GIH87829.1"/>
    <property type="molecule type" value="Genomic_DNA"/>
</dbReference>
<feature type="transmembrane region" description="Helical" evidence="2">
    <location>
        <begin position="47"/>
        <end position="66"/>
    </location>
</feature>
<evidence type="ECO:0000313" key="3">
    <source>
        <dbReference type="EMBL" id="GIH87829.1"/>
    </source>
</evidence>
<sequence length="90" mass="9314">MTASTPTAGQVARRAWQIRPSPAELLAITTVLAAVHGWLGWPLLPGALITAVVIVVIAIAVAVSELREEATQASRPAEPPEMHGGDDAAV</sequence>
<comment type="caution">
    <text evidence="3">The sequence shown here is derived from an EMBL/GenBank/DDBJ whole genome shotgun (WGS) entry which is preliminary data.</text>
</comment>
<feature type="compositionally biased region" description="Basic and acidic residues" evidence="1">
    <location>
        <begin position="78"/>
        <end position="90"/>
    </location>
</feature>
<accession>A0A8J3WF79</accession>
<feature type="transmembrane region" description="Helical" evidence="2">
    <location>
        <begin position="23"/>
        <end position="41"/>
    </location>
</feature>
<gene>
    <name evidence="3" type="ORF">Pro02_62370</name>
</gene>
<keyword evidence="2" id="KW-0472">Membrane</keyword>
<dbReference type="AlphaFoldDB" id="A0A8J3WF79"/>
<keyword evidence="2" id="KW-0812">Transmembrane</keyword>
<name>A0A8J3WF79_PLARO</name>
<evidence type="ECO:0000256" key="1">
    <source>
        <dbReference type="SAM" id="MobiDB-lite"/>
    </source>
</evidence>
<organism evidence="3 4">
    <name type="scientific">Planobispora rosea</name>
    <dbReference type="NCBI Taxonomy" id="35762"/>
    <lineage>
        <taxon>Bacteria</taxon>
        <taxon>Bacillati</taxon>
        <taxon>Actinomycetota</taxon>
        <taxon>Actinomycetes</taxon>
        <taxon>Streptosporangiales</taxon>
        <taxon>Streptosporangiaceae</taxon>
        <taxon>Planobispora</taxon>
    </lineage>
</organism>
<protein>
    <submittedName>
        <fullName evidence="3">Uncharacterized protein</fullName>
    </submittedName>
</protein>